<dbReference type="FunFam" id="1.10.420.10:FF:000001">
    <property type="entry name" value="Peroxidase"/>
    <property type="match status" value="1"/>
</dbReference>
<evidence type="ECO:0000256" key="13">
    <source>
        <dbReference type="PIRSR" id="PIRSR600823-5"/>
    </source>
</evidence>
<dbReference type="PROSITE" id="PS50873">
    <property type="entry name" value="PEROXIDASE_4"/>
    <property type="match status" value="1"/>
</dbReference>
<feature type="binding site" evidence="11">
    <location>
        <position position="103"/>
    </location>
    <ligand>
        <name>Ca(2+)</name>
        <dbReference type="ChEBI" id="CHEBI:29108"/>
        <label>1</label>
    </ligand>
</feature>
<evidence type="ECO:0000256" key="9">
    <source>
        <dbReference type="PIRSR" id="PIRSR600823-1"/>
    </source>
</evidence>
<dbReference type="InterPro" id="IPR000823">
    <property type="entry name" value="Peroxidase_pln"/>
</dbReference>
<comment type="cofactor">
    <cofactor evidence="11 14">
        <name>heme b</name>
        <dbReference type="ChEBI" id="CHEBI:60344"/>
    </cofactor>
    <text evidence="11 14">Binds 1 heme b (iron(II)-protoporphyrin IX) group per subunit.</text>
</comment>
<feature type="binding site" evidence="11">
    <location>
        <position position="260"/>
    </location>
    <ligand>
        <name>Ca(2+)</name>
        <dbReference type="ChEBI" id="CHEBI:29108"/>
        <label>2</label>
    </ligand>
</feature>
<keyword evidence="14" id="KW-0964">Secreted</keyword>
<keyword evidence="5 11" id="KW-0479">Metal-binding</keyword>
<keyword evidence="4 14" id="KW-0349">Heme</keyword>
<evidence type="ECO:0000256" key="4">
    <source>
        <dbReference type="ARBA" id="ARBA00022617"/>
    </source>
</evidence>
<feature type="binding site" evidence="11">
    <location>
        <position position="89"/>
    </location>
    <ligand>
        <name>Ca(2+)</name>
        <dbReference type="ChEBI" id="CHEBI:29108"/>
        <label>1</label>
    </ligand>
</feature>
<keyword evidence="7 11" id="KW-0408">Iron</keyword>
<organism evidence="16 17">
    <name type="scientific">Ceratodon purpureus</name>
    <name type="common">Fire moss</name>
    <name type="synonym">Dicranum purpureum</name>
    <dbReference type="NCBI Taxonomy" id="3225"/>
    <lineage>
        <taxon>Eukaryota</taxon>
        <taxon>Viridiplantae</taxon>
        <taxon>Streptophyta</taxon>
        <taxon>Embryophyta</taxon>
        <taxon>Bryophyta</taxon>
        <taxon>Bryophytina</taxon>
        <taxon>Bryopsida</taxon>
        <taxon>Dicranidae</taxon>
        <taxon>Pseudoditrichales</taxon>
        <taxon>Ditrichaceae</taxon>
        <taxon>Ceratodon</taxon>
    </lineage>
</organism>
<dbReference type="InterPro" id="IPR002016">
    <property type="entry name" value="Haem_peroxidase"/>
</dbReference>
<feature type="disulfide bond" evidence="13">
    <location>
        <begin position="83"/>
        <end position="88"/>
    </location>
</feature>
<feature type="binding site" evidence="11">
    <location>
        <position position="255"/>
    </location>
    <ligand>
        <name>Ca(2+)</name>
        <dbReference type="ChEBI" id="CHEBI:29108"/>
        <label>2</label>
    </ligand>
</feature>
<evidence type="ECO:0000256" key="8">
    <source>
        <dbReference type="ARBA" id="ARBA00023157"/>
    </source>
</evidence>
<comment type="similarity">
    <text evidence="2">Belongs to the peroxidase family. Ascorbate peroxidase subfamily.</text>
</comment>
<feature type="domain" description="Plant heme peroxidase family profile" evidence="15">
    <location>
        <begin position="56"/>
        <end position="334"/>
    </location>
</feature>
<evidence type="ECO:0000313" key="16">
    <source>
        <dbReference type="EMBL" id="KAG0578682.1"/>
    </source>
</evidence>
<evidence type="ECO:0000256" key="7">
    <source>
        <dbReference type="ARBA" id="ARBA00023004"/>
    </source>
</evidence>
<accession>A0A8T0I5E3</accession>
<feature type="binding site" evidence="11">
    <location>
        <position position="252"/>
    </location>
    <ligand>
        <name>Ca(2+)</name>
        <dbReference type="ChEBI" id="CHEBI:29108"/>
        <label>2</label>
    </ligand>
</feature>
<evidence type="ECO:0000313" key="17">
    <source>
        <dbReference type="Proteomes" id="UP000822688"/>
    </source>
</evidence>
<evidence type="ECO:0000256" key="14">
    <source>
        <dbReference type="RuleBase" id="RU362060"/>
    </source>
</evidence>
<dbReference type="PRINTS" id="PR00458">
    <property type="entry name" value="PEROXIDASE"/>
</dbReference>
<dbReference type="PANTHER" id="PTHR31388:SF5">
    <property type="entry name" value="PEROXIDASE"/>
    <property type="match status" value="1"/>
</dbReference>
<dbReference type="PANTHER" id="PTHR31388">
    <property type="entry name" value="PEROXIDASE 72-RELATED"/>
    <property type="match status" value="1"/>
</dbReference>
<keyword evidence="8 13" id="KW-1015">Disulfide bond</keyword>
<comment type="catalytic activity">
    <reaction evidence="1 14">
        <text>2 a phenolic donor + H2O2 = 2 a phenolic radical donor + 2 H2O</text>
        <dbReference type="Rhea" id="RHEA:56136"/>
        <dbReference type="ChEBI" id="CHEBI:15377"/>
        <dbReference type="ChEBI" id="CHEBI:16240"/>
        <dbReference type="ChEBI" id="CHEBI:139520"/>
        <dbReference type="ChEBI" id="CHEBI:139521"/>
        <dbReference type="EC" id="1.11.1.7"/>
    </reaction>
</comment>
<dbReference type="InterPro" id="IPR010255">
    <property type="entry name" value="Haem_peroxidase_sf"/>
</dbReference>
<name>A0A8T0I5E3_CERPU</name>
<dbReference type="EC" id="1.11.1.7" evidence="14"/>
<dbReference type="InterPro" id="IPR019793">
    <property type="entry name" value="Peroxidases_heam-ligand_BS"/>
</dbReference>
<dbReference type="CDD" id="cd00693">
    <property type="entry name" value="secretory_peroxidase"/>
    <property type="match status" value="1"/>
</dbReference>
<dbReference type="GO" id="GO:0140825">
    <property type="term" value="F:lactoperoxidase activity"/>
    <property type="evidence" value="ECO:0007669"/>
    <property type="project" value="UniProtKB-EC"/>
</dbReference>
<protein>
    <recommendedName>
        <fullName evidence="14">Peroxidase</fullName>
        <ecNumber evidence="14">1.11.1.7</ecNumber>
    </recommendedName>
</protein>
<gene>
    <name evidence="16" type="ORF">KC19_4G042100</name>
</gene>
<evidence type="ECO:0000256" key="5">
    <source>
        <dbReference type="ARBA" id="ARBA00022723"/>
    </source>
</evidence>
<dbReference type="GO" id="GO:0005576">
    <property type="term" value="C:extracellular region"/>
    <property type="evidence" value="ECO:0007669"/>
    <property type="project" value="UniProtKB-SubCell"/>
</dbReference>
<dbReference type="InterPro" id="IPR033905">
    <property type="entry name" value="Secretory_peroxidase"/>
</dbReference>
<keyword evidence="11 14" id="KW-0106">Calcium</keyword>
<dbReference type="GO" id="GO:0046872">
    <property type="term" value="F:metal ion binding"/>
    <property type="evidence" value="ECO:0007669"/>
    <property type="project" value="UniProtKB-UniRule"/>
</dbReference>
<evidence type="ECO:0000256" key="1">
    <source>
        <dbReference type="ARBA" id="ARBA00000189"/>
    </source>
</evidence>
<keyword evidence="17" id="KW-1185">Reference proteome</keyword>
<dbReference type="PROSITE" id="PS00436">
    <property type="entry name" value="PEROXIDASE_2"/>
    <property type="match status" value="1"/>
</dbReference>
<proteinExistence type="inferred from homology"/>
<evidence type="ECO:0000256" key="12">
    <source>
        <dbReference type="PIRSR" id="PIRSR600823-4"/>
    </source>
</evidence>
<feature type="binding site" evidence="10">
    <location>
        <position position="179"/>
    </location>
    <ligand>
        <name>substrate</name>
    </ligand>
</feature>
<keyword evidence="6 14" id="KW-0560">Oxidoreductase</keyword>
<dbReference type="PRINTS" id="PR00461">
    <property type="entry name" value="PLPEROXIDASE"/>
</dbReference>
<dbReference type="GO" id="GO:0006979">
    <property type="term" value="P:response to oxidative stress"/>
    <property type="evidence" value="ECO:0007669"/>
    <property type="project" value="UniProtKB-UniRule"/>
</dbReference>
<reference evidence="16" key="1">
    <citation type="submission" date="2020-06" db="EMBL/GenBank/DDBJ databases">
        <title>WGS assembly of Ceratodon purpureus strain R40.</title>
        <authorList>
            <person name="Carey S.B."/>
            <person name="Jenkins J."/>
            <person name="Shu S."/>
            <person name="Lovell J.T."/>
            <person name="Sreedasyam A."/>
            <person name="Maumus F."/>
            <person name="Tiley G.P."/>
            <person name="Fernandez-Pozo N."/>
            <person name="Barry K."/>
            <person name="Chen C."/>
            <person name="Wang M."/>
            <person name="Lipzen A."/>
            <person name="Daum C."/>
            <person name="Saski C.A."/>
            <person name="Payton A.C."/>
            <person name="Mcbreen J.C."/>
            <person name="Conrad R.E."/>
            <person name="Kollar L.M."/>
            <person name="Olsson S."/>
            <person name="Huttunen S."/>
            <person name="Landis J.B."/>
            <person name="Wickett N.J."/>
            <person name="Johnson M.G."/>
            <person name="Rensing S.A."/>
            <person name="Grimwood J."/>
            <person name="Schmutz J."/>
            <person name="Mcdaniel S.F."/>
        </authorList>
    </citation>
    <scope>NUCLEOTIDE SEQUENCE</scope>
    <source>
        <strain evidence="16">R40</strain>
    </source>
</reference>
<feature type="active site" description="Proton acceptor" evidence="9">
    <location>
        <position position="81"/>
    </location>
</feature>
<dbReference type="SUPFAM" id="SSF48113">
    <property type="entry name" value="Heme-dependent peroxidases"/>
    <property type="match status" value="1"/>
</dbReference>
<dbReference type="InterPro" id="IPR019794">
    <property type="entry name" value="Peroxidases_AS"/>
</dbReference>
<feature type="binding site" evidence="11">
    <location>
        <position position="210"/>
    </location>
    <ligand>
        <name>Ca(2+)</name>
        <dbReference type="ChEBI" id="CHEBI:29108"/>
        <label>2</label>
    </ligand>
</feature>
<dbReference type="EMBL" id="CM026424">
    <property type="protein sequence ID" value="KAG0578682.1"/>
    <property type="molecule type" value="Genomic_DNA"/>
</dbReference>
<dbReference type="Gene3D" id="1.10.520.10">
    <property type="match status" value="1"/>
</dbReference>
<dbReference type="Pfam" id="PF00141">
    <property type="entry name" value="peroxidase"/>
    <property type="match status" value="1"/>
</dbReference>
<evidence type="ECO:0000256" key="10">
    <source>
        <dbReference type="PIRSR" id="PIRSR600823-2"/>
    </source>
</evidence>
<comment type="function">
    <text evidence="14">Removal of H(2)O(2), oxidation of toxic reductants, biosynthesis and degradation of lignin, suberization, auxin catabolism, response to environmental stresses such as wounding, pathogen attack and oxidative stress.</text>
</comment>
<comment type="subcellular location">
    <subcellularLocation>
        <location evidence="14">Secreted</location>
    </subcellularLocation>
</comment>
<dbReference type="AlphaFoldDB" id="A0A8T0I5E3"/>
<feature type="binding site" evidence="11">
    <location>
        <position position="91"/>
    </location>
    <ligand>
        <name>Ca(2+)</name>
        <dbReference type="ChEBI" id="CHEBI:29108"/>
        <label>1</label>
    </ligand>
</feature>
<feature type="disulfide bond" evidence="13">
    <location>
        <begin position="216"/>
        <end position="241"/>
    </location>
</feature>
<keyword evidence="3 14" id="KW-0575">Peroxidase</keyword>
<feature type="site" description="Transition state stabilizer" evidence="12">
    <location>
        <position position="77"/>
    </location>
</feature>
<evidence type="ECO:0000256" key="3">
    <source>
        <dbReference type="ARBA" id="ARBA00022559"/>
    </source>
</evidence>
<dbReference type="Gene3D" id="1.10.420.10">
    <property type="entry name" value="Peroxidase, domain 2"/>
    <property type="match status" value="1"/>
</dbReference>
<comment type="cofactor">
    <cofactor evidence="11 14">
        <name>Ca(2+)</name>
        <dbReference type="ChEBI" id="CHEBI:29108"/>
    </cofactor>
    <text evidence="11 14">Binds 2 calcium ions per subunit.</text>
</comment>
<feature type="binding site" evidence="11">
    <location>
        <position position="82"/>
    </location>
    <ligand>
        <name>Ca(2+)</name>
        <dbReference type="ChEBI" id="CHEBI:29108"/>
        <label>1</label>
    </ligand>
</feature>
<keyword evidence="14" id="KW-0376">Hydrogen peroxide</keyword>
<evidence type="ECO:0000256" key="6">
    <source>
        <dbReference type="ARBA" id="ARBA00023002"/>
    </source>
</evidence>
<feature type="binding site" description="axial binding residue" evidence="11">
    <location>
        <position position="209"/>
    </location>
    <ligand>
        <name>heme b</name>
        <dbReference type="ChEBI" id="CHEBI:60344"/>
    </ligand>
    <ligandPart>
        <name>Fe</name>
        <dbReference type="ChEBI" id="CHEBI:18248"/>
    </ligandPart>
</feature>
<dbReference type="Proteomes" id="UP000822688">
    <property type="component" value="Chromosome 4"/>
</dbReference>
<feature type="binding site" evidence="11">
    <location>
        <position position="85"/>
    </location>
    <ligand>
        <name>Ca(2+)</name>
        <dbReference type="ChEBI" id="CHEBI:29108"/>
        <label>1</label>
    </ligand>
</feature>
<feature type="binding site" evidence="11">
    <location>
        <position position="87"/>
    </location>
    <ligand>
        <name>Ca(2+)</name>
        <dbReference type="ChEBI" id="CHEBI:29108"/>
        <label>1</label>
    </ligand>
</feature>
<sequence length="345" mass="37045">MSGVNTWNVQVVDRTYLIVPLSMAKTSSRRSLYGILWSTLTVDDGRRSVSQDPALYMKQEVQTAVANERRMAASLVRLHFHDCFVNGCDGSVLLDNSTDFETEKDAAANINSARGFEVIDTIKAAVEAACPNTVSCADILAITSRDCAVEVGLTSNYAVLLGRRDSLTASKAQANISLPAPNLNFSGLVQNFAAVGLDETDLVALSGAHTIGRANCSLLLLFALNNVDINPDFNSTVFQECLANTSSLQNLDLTTPDDFDNNYYGNLLNSEGLLISDQTLFSTPGAASVAVVQNFASNQDAFFSQFALSTINMGNIKPLTGDQGEIRTNCRVVNSASPAQLIAYQ</sequence>
<comment type="caution">
    <text evidence="16">The sequence shown here is derived from an EMBL/GenBank/DDBJ whole genome shotgun (WGS) entry which is preliminary data.</text>
</comment>
<dbReference type="PROSITE" id="PS00435">
    <property type="entry name" value="PEROXIDASE_1"/>
    <property type="match status" value="1"/>
</dbReference>
<evidence type="ECO:0000259" key="15">
    <source>
        <dbReference type="PROSITE" id="PS50873"/>
    </source>
</evidence>
<evidence type="ECO:0000256" key="11">
    <source>
        <dbReference type="PIRSR" id="PIRSR600823-3"/>
    </source>
</evidence>
<dbReference type="GO" id="GO:0020037">
    <property type="term" value="F:heme binding"/>
    <property type="evidence" value="ECO:0007669"/>
    <property type="project" value="UniProtKB-UniRule"/>
</dbReference>
<feature type="disulfide bond" evidence="13">
    <location>
        <begin position="136"/>
        <end position="330"/>
    </location>
</feature>
<dbReference type="GO" id="GO:0042744">
    <property type="term" value="P:hydrogen peroxide catabolic process"/>
    <property type="evidence" value="ECO:0007669"/>
    <property type="project" value="UniProtKB-KW"/>
</dbReference>
<evidence type="ECO:0000256" key="2">
    <source>
        <dbReference type="ARBA" id="ARBA00006873"/>
    </source>
</evidence>
<comment type="similarity">
    <text evidence="14">Belongs to the peroxidase family. Classical plant (class III) peroxidase subfamily.</text>
</comment>